<dbReference type="PANTHER" id="PTHR34980:SF2">
    <property type="entry name" value="INNER MEMBRANE PROTEIN YHAH-RELATED"/>
    <property type="match status" value="1"/>
</dbReference>
<keyword evidence="1" id="KW-0472">Membrane</keyword>
<feature type="transmembrane region" description="Helical" evidence="1">
    <location>
        <begin position="25"/>
        <end position="54"/>
    </location>
</feature>
<comment type="caution">
    <text evidence="2">The sequence shown here is derived from an EMBL/GenBank/DDBJ whole genome shotgun (WGS) entry which is preliminary data.</text>
</comment>
<dbReference type="PANTHER" id="PTHR34980">
    <property type="entry name" value="INNER MEMBRANE PROTEIN-RELATED-RELATED"/>
    <property type="match status" value="1"/>
</dbReference>
<feature type="transmembrane region" description="Helical" evidence="1">
    <location>
        <begin position="66"/>
        <end position="92"/>
    </location>
</feature>
<dbReference type="Pfam" id="PF05656">
    <property type="entry name" value="DUF805"/>
    <property type="match status" value="1"/>
</dbReference>
<reference evidence="2 3" key="1">
    <citation type="submission" date="2016-05" db="EMBL/GenBank/DDBJ databases">
        <title>Draft genome sequence of a porcine commensal Rothia nasimurium.</title>
        <authorList>
            <person name="Gaiser R.A."/>
            <person name="Van Baarlen P."/>
            <person name="Wells J.M."/>
        </authorList>
    </citation>
    <scope>NUCLEOTIDE SEQUENCE [LARGE SCALE GENOMIC DNA]</scope>
    <source>
        <strain evidence="2 3">PT-32</strain>
    </source>
</reference>
<dbReference type="AlphaFoldDB" id="A0A1Y1RLH1"/>
<keyword evidence="1" id="KW-0812">Transmembrane</keyword>
<gene>
    <name evidence="2" type="ORF">A7979_08370</name>
</gene>
<organism evidence="2 3">
    <name type="scientific">Rothia nasimurium</name>
    <dbReference type="NCBI Taxonomy" id="85336"/>
    <lineage>
        <taxon>Bacteria</taxon>
        <taxon>Bacillati</taxon>
        <taxon>Actinomycetota</taxon>
        <taxon>Actinomycetes</taxon>
        <taxon>Micrococcales</taxon>
        <taxon>Micrococcaceae</taxon>
        <taxon>Rothia</taxon>
    </lineage>
</organism>
<evidence type="ECO:0000256" key="1">
    <source>
        <dbReference type="SAM" id="Phobius"/>
    </source>
</evidence>
<sequence length="142" mass="16144">MVQALKLNKKYLWHFSGRASRSEFWWAYLVWTVGTSLVVLVAYLVWIIAMFVVFSRTENSQDTSTFFVVGAVLFLLLGVALTILSIIFTLSVCWRRLQDAGFPGALWFLNLVGLGIVPFIMCMLDSSPDGLRYDKPEDVNRP</sequence>
<accession>A0A1Y1RLH1</accession>
<evidence type="ECO:0008006" key="4">
    <source>
        <dbReference type="Google" id="ProtNLM"/>
    </source>
</evidence>
<keyword evidence="3" id="KW-1185">Reference proteome</keyword>
<protein>
    <recommendedName>
        <fullName evidence="4">DUF805 domain-containing protein</fullName>
    </recommendedName>
</protein>
<name>A0A1Y1RLH1_9MICC</name>
<keyword evidence="1" id="KW-1133">Transmembrane helix</keyword>
<proteinExistence type="predicted"/>
<dbReference type="EMBL" id="LXWF01000045">
    <property type="protein sequence ID" value="ORC15202.1"/>
    <property type="molecule type" value="Genomic_DNA"/>
</dbReference>
<dbReference type="Proteomes" id="UP000192359">
    <property type="component" value="Unassembled WGS sequence"/>
</dbReference>
<feature type="transmembrane region" description="Helical" evidence="1">
    <location>
        <begin position="104"/>
        <end position="124"/>
    </location>
</feature>
<dbReference type="GO" id="GO:0005886">
    <property type="term" value="C:plasma membrane"/>
    <property type="evidence" value="ECO:0007669"/>
    <property type="project" value="TreeGrafter"/>
</dbReference>
<evidence type="ECO:0000313" key="3">
    <source>
        <dbReference type="Proteomes" id="UP000192359"/>
    </source>
</evidence>
<evidence type="ECO:0000313" key="2">
    <source>
        <dbReference type="EMBL" id="ORC15202.1"/>
    </source>
</evidence>
<dbReference type="InterPro" id="IPR008523">
    <property type="entry name" value="DUF805"/>
</dbReference>